<dbReference type="PANTHER" id="PTHR30383:SF32">
    <property type="entry name" value="SGNH-HYDROLASE"/>
    <property type="match status" value="1"/>
</dbReference>
<comment type="caution">
    <text evidence="2">The sequence shown here is derived from an EMBL/GenBank/DDBJ whole genome shotgun (WGS) entry which is preliminary data.</text>
</comment>
<dbReference type="InterPro" id="IPR013830">
    <property type="entry name" value="SGNH_hydro"/>
</dbReference>
<sequence>MRFLTQLQEFFMRSGLTRFLSIASFTLAAATSQFSHATNVSGGLMPAKRAVDHSWMSIADWDRLHAEDVLVAAHDKVEVLFIGDSITAGWDWQLWEQHIKPLKAANFGIGGDGTGNLLWRLQHGSIGQLQPKLIVLLIGVNNFGLYNETPEQVAAGVTAVVQQLQLAWPQSKILLNAVLPFEEKANSPKRAMVKQVNNIIAKLGDNQLIFFKDYGTALLQKDGSISPDIMADFLHPTPKGYQAWLNVMLPDIKTLLQ</sequence>
<dbReference type="InterPro" id="IPR036514">
    <property type="entry name" value="SGNH_hydro_sf"/>
</dbReference>
<evidence type="ECO:0000259" key="1">
    <source>
        <dbReference type="Pfam" id="PF13472"/>
    </source>
</evidence>
<dbReference type="Gene3D" id="3.40.50.1110">
    <property type="entry name" value="SGNH hydrolase"/>
    <property type="match status" value="1"/>
</dbReference>
<accession>A0ABV7F9X7</accession>
<feature type="domain" description="SGNH hydrolase-type esterase" evidence="1">
    <location>
        <begin position="81"/>
        <end position="243"/>
    </location>
</feature>
<organism evidence="2 3">
    <name type="scientific">Cellvibrio fontiphilus</name>
    <dbReference type="NCBI Taxonomy" id="1815559"/>
    <lineage>
        <taxon>Bacteria</taxon>
        <taxon>Pseudomonadati</taxon>
        <taxon>Pseudomonadota</taxon>
        <taxon>Gammaproteobacteria</taxon>
        <taxon>Cellvibrionales</taxon>
        <taxon>Cellvibrionaceae</taxon>
        <taxon>Cellvibrio</taxon>
    </lineage>
</organism>
<dbReference type="PANTHER" id="PTHR30383">
    <property type="entry name" value="THIOESTERASE 1/PROTEASE 1/LYSOPHOSPHOLIPASE L1"/>
    <property type="match status" value="1"/>
</dbReference>
<dbReference type="EMBL" id="JBHRTF010000002">
    <property type="protein sequence ID" value="MFC3114360.1"/>
    <property type="molecule type" value="Genomic_DNA"/>
</dbReference>
<protein>
    <submittedName>
        <fullName evidence="2">GDSL-type esterase/lipase family protein</fullName>
    </submittedName>
</protein>
<name>A0ABV7F9X7_9GAMM</name>
<dbReference type="SUPFAM" id="SSF52266">
    <property type="entry name" value="SGNH hydrolase"/>
    <property type="match status" value="1"/>
</dbReference>
<gene>
    <name evidence="2" type="ORF">ACFODX_02250</name>
</gene>
<reference evidence="3" key="1">
    <citation type="journal article" date="2019" name="Int. J. Syst. Evol. Microbiol.">
        <title>The Global Catalogue of Microorganisms (GCM) 10K type strain sequencing project: providing services to taxonomists for standard genome sequencing and annotation.</title>
        <authorList>
            <consortium name="The Broad Institute Genomics Platform"/>
            <consortium name="The Broad Institute Genome Sequencing Center for Infectious Disease"/>
            <person name="Wu L."/>
            <person name="Ma J."/>
        </authorList>
    </citation>
    <scope>NUCLEOTIDE SEQUENCE [LARGE SCALE GENOMIC DNA]</scope>
    <source>
        <strain evidence="3">KCTC 52237</strain>
    </source>
</reference>
<dbReference type="Proteomes" id="UP001595555">
    <property type="component" value="Unassembled WGS sequence"/>
</dbReference>
<evidence type="ECO:0000313" key="3">
    <source>
        <dbReference type="Proteomes" id="UP001595555"/>
    </source>
</evidence>
<dbReference type="RefSeq" id="WP_378115632.1">
    <property type="nucleotide sequence ID" value="NZ_JBHRTF010000002.1"/>
</dbReference>
<dbReference type="Pfam" id="PF13472">
    <property type="entry name" value="Lipase_GDSL_2"/>
    <property type="match status" value="1"/>
</dbReference>
<evidence type="ECO:0000313" key="2">
    <source>
        <dbReference type="EMBL" id="MFC3114360.1"/>
    </source>
</evidence>
<keyword evidence="3" id="KW-1185">Reference proteome</keyword>
<dbReference type="InterPro" id="IPR051532">
    <property type="entry name" value="Ester_Hydrolysis_Enzymes"/>
</dbReference>
<proteinExistence type="predicted"/>